<evidence type="ECO:0000256" key="2">
    <source>
        <dbReference type="ARBA" id="ARBA00020974"/>
    </source>
</evidence>
<reference evidence="7 8" key="1">
    <citation type="submission" date="2009-08" db="EMBL/GenBank/DDBJ databases">
        <title>The Genome Sequence of Spizellomyces punctatus strain DAOM BR117.</title>
        <authorList>
            <consortium name="The Broad Institute Genome Sequencing Platform"/>
            <person name="Russ C."/>
            <person name="Cuomo C."/>
            <person name="Shea T."/>
            <person name="Young S.K."/>
            <person name="Zeng Q."/>
            <person name="Koehrsen M."/>
            <person name="Haas B."/>
            <person name="Borodovsky M."/>
            <person name="Guigo R."/>
            <person name="Alvarado L."/>
            <person name="Berlin A."/>
            <person name="Bochicchio J."/>
            <person name="Borenstein D."/>
            <person name="Chapman S."/>
            <person name="Chen Z."/>
            <person name="Engels R."/>
            <person name="Freedman E."/>
            <person name="Gellesch M."/>
            <person name="Goldberg J."/>
            <person name="Griggs A."/>
            <person name="Gujja S."/>
            <person name="Heiman D."/>
            <person name="Hepburn T."/>
            <person name="Howarth C."/>
            <person name="Jen D."/>
            <person name="Larson L."/>
            <person name="Lewis B."/>
            <person name="Mehta T."/>
            <person name="Park D."/>
            <person name="Pearson M."/>
            <person name="Roberts A."/>
            <person name="Saif S."/>
            <person name="Shenoy N."/>
            <person name="Sisk P."/>
            <person name="Stolte C."/>
            <person name="Sykes S."/>
            <person name="Thomson T."/>
            <person name="Walk T."/>
            <person name="White J."/>
            <person name="Yandava C."/>
            <person name="Burger G."/>
            <person name="Gray M.W."/>
            <person name="Holland P.W.H."/>
            <person name="King N."/>
            <person name="Lang F.B.F."/>
            <person name="Roger A.J."/>
            <person name="Ruiz-Trillo I."/>
            <person name="Lander E."/>
            <person name="Nusbaum C."/>
        </authorList>
    </citation>
    <scope>NUCLEOTIDE SEQUENCE [LARGE SCALE GENOMIC DNA]</scope>
    <source>
        <strain evidence="7 8">DAOM BR117</strain>
    </source>
</reference>
<comment type="subcellular location">
    <subcellularLocation>
        <location evidence="1">Golgi apparatus membrane</location>
        <topology evidence="1">Peripheral membrane protein</topology>
    </subcellularLocation>
</comment>
<feature type="domain" description="Conserved oligomeric Golgi complex subunit 5 helical" evidence="6">
    <location>
        <begin position="190"/>
        <end position="397"/>
    </location>
</feature>
<dbReference type="PANTHER" id="PTHR13228">
    <property type="entry name" value="CONSERVED OLIGOMERIC GOLGI COMPLEX COMPONENT 5"/>
    <property type="match status" value="1"/>
</dbReference>
<dbReference type="OMA" id="MMVEYFE"/>
<protein>
    <recommendedName>
        <fullName evidence="2">Conserved oligomeric Golgi complex subunit 5</fullName>
    </recommendedName>
</protein>
<dbReference type="OrthoDB" id="18786at2759"/>
<keyword evidence="8" id="KW-1185">Reference proteome</keyword>
<name>A0A0L0HME5_SPIPD</name>
<dbReference type="GO" id="GO:0000139">
    <property type="term" value="C:Golgi membrane"/>
    <property type="evidence" value="ECO:0007669"/>
    <property type="project" value="UniProtKB-SubCell"/>
</dbReference>
<dbReference type="GeneID" id="27686586"/>
<proteinExistence type="predicted"/>
<dbReference type="RefSeq" id="XP_016610620.1">
    <property type="nucleotide sequence ID" value="XM_016751323.1"/>
</dbReference>
<evidence type="ECO:0000313" key="7">
    <source>
        <dbReference type="EMBL" id="KND02581.1"/>
    </source>
</evidence>
<keyword evidence="4" id="KW-0472">Membrane</keyword>
<evidence type="ECO:0000256" key="4">
    <source>
        <dbReference type="ARBA" id="ARBA00023136"/>
    </source>
</evidence>
<dbReference type="STRING" id="645134.A0A0L0HME5"/>
<dbReference type="EMBL" id="KQ257453">
    <property type="protein sequence ID" value="KND02581.1"/>
    <property type="molecule type" value="Genomic_DNA"/>
</dbReference>
<keyword evidence="3" id="KW-0333">Golgi apparatus</keyword>
<organism evidence="7 8">
    <name type="scientific">Spizellomyces punctatus (strain DAOM BR117)</name>
    <dbReference type="NCBI Taxonomy" id="645134"/>
    <lineage>
        <taxon>Eukaryota</taxon>
        <taxon>Fungi</taxon>
        <taxon>Fungi incertae sedis</taxon>
        <taxon>Chytridiomycota</taxon>
        <taxon>Chytridiomycota incertae sedis</taxon>
        <taxon>Chytridiomycetes</taxon>
        <taxon>Spizellomycetales</taxon>
        <taxon>Spizellomycetaceae</taxon>
        <taxon>Spizellomyces</taxon>
    </lineage>
</organism>
<dbReference type="GO" id="GO:0006891">
    <property type="term" value="P:intra-Golgi vesicle-mediated transport"/>
    <property type="evidence" value="ECO:0007669"/>
    <property type="project" value="InterPro"/>
</dbReference>
<dbReference type="GO" id="GO:0017119">
    <property type="term" value="C:Golgi transport complex"/>
    <property type="evidence" value="ECO:0007669"/>
    <property type="project" value="InterPro"/>
</dbReference>
<dbReference type="AlphaFoldDB" id="A0A0L0HME5"/>
<accession>A0A0L0HME5</accession>
<sequence length="812" mass="91503">MLSGRRPSLQVSTSGTGAIEALLSSQDYKEFSSHGFDATQYANRVIQAPADSPFHGMDIATALAKLNFGIEHLNKHIHDQVASHYEDLLQQVTGLSHIEEVLSTVKSGLGSLNASFERVREKIVDPYQQMRDKSVQLDRIQRTAEVLRRIIRFMYLLRRLELLMPGGERELPKAALTVSEMDAIIADEDLHGIAIIESESDLVTQAKERITTEGEQLLLRGLSAQTADIATGLQVFFNLGQLASKTRQLVEQMLQSITKDIQAALDVVKLNKEIKEASLAGDSARRPGDTPFLSSSASASNGLWSRLERLMDSIFENANKIYQLEKVLGRKRDPVTHVLFLDEVNKGINGDLLDYFWKGLSASLEREIRLATKASQFLLHAFQTGYPRLLRLVHNVFTRLSVVSGIDYSDETQRPDSLLILRTLSPFEGAYLSRSLSRLLEPVNTAFPERPGPGVRPVPSRDDVDKIIRALSSEMEVAKFDAHLVKAVSKNGNKAIRMYAVKCEQLYGAEAHVQFSGTGPASQSQALVIEIINSLWWMQQSLLRLLEEFEKGASDDPLSDAAQGLSKTLQNIVERSFNQITRDMENVLMKIHREDFASRHASPSRGPVESSTSQYVVEFATRIRWLHRELLSKLQCGKDSREWIRALGQRVVDFFLRHASLIRPSNEVIGRLLAGDMTQLEFVLSQWFGAMGMKLERDLGDSYRALRTFRHLPFLDLDQVRDLSRSQTLPPLILLQHLLARSHPSIPSPMLLYGWSATQYSEWLDLHSTQEAMQLLDRCLDSYADEMKRRGDRSLCPEFNAAKEIVKQNTKK</sequence>
<gene>
    <name evidence="7" type="ORF">SPPG_03039</name>
</gene>
<evidence type="ECO:0000256" key="3">
    <source>
        <dbReference type="ARBA" id="ARBA00023034"/>
    </source>
</evidence>
<dbReference type="Pfam" id="PF20649">
    <property type="entry name" value="COG5_C"/>
    <property type="match status" value="1"/>
</dbReference>
<dbReference type="InterPro" id="IPR019465">
    <property type="entry name" value="Cog5"/>
</dbReference>
<dbReference type="InParanoid" id="A0A0L0HME5"/>
<dbReference type="PANTHER" id="PTHR13228:SF3">
    <property type="entry name" value="CONSERVED OLIGOMERIC GOLGI COMPLEX SUBUNIT 5"/>
    <property type="match status" value="1"/>
</dbReference>
<dbReference type="VEuPathDB" id="FungiDB:SPPG_03039"/>
<evidence type="ECO:0000313" key="8">
    <source>
        <dbReference type="Proteomes" id="UP000053201"/>
    </source>
</evidence>
<evidence type="ECO:0000256" key="1">
    <source>
        <dbReference type="ARBA" id="ARBA00004395"/>
    </source>
</evidence>
<dbReference type="Proteomes" id="UP000053201">
    <property type="component" value="Unassembled WGS sequence"/>
</dbReference>
<evidence type="ECO:0000259" key="6">
    <source>
        <dbReference type="Pfam" id="PF20649"/>
    </source>
</evidence>
<dbReference type="InterPro" id="IPR048485">
    <property type="entry name" value="COG5_helical"/>
</dbReference>
<evidence type="ECO:0000259" key="5">
    <source>
        <dbReference type="Pfam" id="PF10392"/>
    </source>
</evidence>
<feature type="domain" description="Conserved oligomeric Golgi complex subunit 5 N-terminal" evidence="5">
    <location>
        <begin position="30"/>
        <end position="160"/>
    </location>
</feature>
<dbReference type="Pfam" id="PF10392">
    <property type="entry name" value="COG5_N"/>
    <property type="match status" value="1"/>
</dbReference>
<dbReference type="InterPro" id="IPR049176">
    <property type="entry name" value="COG5_N"/>
</dbReference>
<dbReference type="eggNOG" id="KOG2211">
    <property type="taxonomic scope" value="Eukaryota"/>
</dbReference>